<dbReference type="EMBL" id="JAJNNZ010000040">
    <property type="protein sequence ID" value="MCJ2378991.1"/>
    <property type="molecule type" value="Genomic_DNA"/>
</dbReference>
<dbReference type="Proteomes" id="UP001139488">
    <property type="component" value="Unassembled WGS sequence"/>
</dbReference>
<gene>
    <name evidence="1" type="ORF">LNL84_19560</name>
</gene>
<evidence type="ECO:0000313" key="1">
    <source>
        <dbReference type="EMBL" id="MCJ2378991.1"/>
    </source>
</evidence>
<evidence type="ECO:0000313" key="2">
    <source>
        <dbReference type="Proteomes" id="UP001139488"/>
    </source>
</evidence>
<sequence>MDIDELRRIVFKAREVFEQHHDHISKTFFGDFPNYSCGCSADLLAQYLISKGAKNLLYVYGENEIGSHGWLELDGLIIDITGDQFEDGVDSVYMSSNRDFHDQFSPLNKNNEPGVNGVLWDSYNKFKALMEPHA</sequence>
<proteinExistence type="predicted"/>
<name>A0A9X1WES2_9VIBR</name>
<dbReference type="AlphaFoldDB" id="A0A9X1WES2"/>
<protein>
    <submittedName>
        <fullName evidence="1">Uncharacterized protein</fullName>
    </submittedName>
</protein>
<organism evidence="1 2">
    <name type="scientific">Vibrio gelatinilyticus</name>
    <dbReference type="NCBI Taxonomy" id="2893468"/>
    <lineage>
        <taxon>Bacteria</taxon>
        <taxon>Pseudomonadati</taxon>
        <taxon>Pseudomonadota</taxon>
        <taxon>Gammaproteobacteria</taxon>
        <taxon>Vibrionales</taxon>
        <taxon>Vibrionaceae</taxon>
        <taxon>Vibrio</taxon>
    </lineage>
</organism>
<keyword evidence="2" id="KW-1185">Reference proteome</keyword>
<accession>A0A9X1WES2</accession>
<reference evidence="1" key="1">
    <citation type="submission" date="2021-11" db="EMBL/GenBank/DDBJ databases">
        <title>Vibrio ZSDE26 sp. nov. and Vibrio ZSDZ34 sp. nov., isolated from coastal seawater in Qingdao.</title>
        <authorList>
            <person name="Zhang P."/>
        </authorList>
    </citation>
    <scope>NUCLEOTIDE SEQUENCE</scope>
    <source>
        <strain evidence="1">ZSDZ34</strain>
    </source>
</reference>
<comment type="caution">
    <text evidence="1">The sequence shown here is derived from an EMBL/GenBank/DDBJ whole genome shotgun (WGS) entry which is preliminary data.</text>
</comment>
<dbReference type="RefSeq" id="WP_244359536.1">
    <property type="nucleotide sequence ID" value="NZ_JAJNNZ010000040.1"/>
</dbReference>